<gene>
    <name evidence="2" type="ORF">CYLTODRAFT_343865</name>
</gene>
<dbReference type="InterPro" id="IPR025187">
    <property type="entry name" value="DUF4112"/>
</dbReference>
<keyword evidence="1" id="KW-0812">Transmembrane</keyword>
<evidence type="ECO:0000313" key="3">
    <source>
        <dbReference type="Proteomes" id="UP000054007"/>
    </source>
</evidence>
<dbReference type="OrthoDB" id="2241241at2759"/>
<dbReference type="PANTHER" id="PTHR35519:SF2">
    <property type="entry name" value="PH DOMAIN PROTEIN"/>
    <property type="match status" value="1"/>
</dbReference>
<evidence type="ECO:0000256" key="1">
    <source>
        <dbReference type="SAM" id="Phobius"/>
    </source>
</evidence>
<keyword evidence="1" id="KW-0472">Membrane</keyword>
<sequence length="122" mass="13605">MQFGLDSFIGAIIPGAGDLVGVILGLYQVMLSWFFGVSANALIMMLFYVFCDMFVGIIPIVGDLLDVAFKANIYNLRILEKELKKSVWAPVVVIPSSHDWMPRRKKQPAAADSSNKRFFGLF</sequence>
<reference evidence="2 3" key="1">
    <citation type="journal article" date="2015" name="Fungal Genet. Biol.">
        <title>Evolution of novel wood decay mechanisms in Agaricales revealed by the genome sequences of Fistulina hepatica and Cylindrobasidium torrendii.</title>
        <authorList>
            <person name="Floudas D."/>
            <person name="Held B.W."/>
            <person name="Riley R."/>
            <person name="Nagy L.G."/>
            <person name="Koehler G."/>
            <person name="Ransdell A.S."/>
            <person name="Younus H."/>
            <person name="Chow J."/>
            <person name="Chiniquy J."/>
            <person name="Lipzen A."/>
            <person name="Tritt A."/>
            <person name="Sun H."/>
            <person name="Haridas S."/>
            <person name="LaButti K."/>
            <person name="Ohm R.A."/>
            <person name="Kues U."/>
            <person name="Blanchette R.A."/>
            <person name="Grigoriev I.V."/>
            <person name="Minto R.E."/>
            <person name="Hibbett D.S."/>
        </authorList>
    </citation>
    <scope>NUCLEOTIDE SEQUENCE [LARGE SCALE GENOMIC DNA]</scope>
    <source>
        <strain evidence="2 3">FP15055 ss-10</strain>
    </source>
</reference>
<proteinExistence type="predicted"/>
<name>A0A0D7BPT2_9AGAR</name>
<dbReference type="PANTHER" id="PTHR35519">
    <property type="entry name" value="MEMBRANE PROTEINS"/>
    <property type="match status" value="1"/>
</dbReference>
<organism evidence="2 3">
    <name type="scientific">Cylindrobasidium torrendii FP15055 ss-10</name>
    <dbReference type="NCBI Taxonomy" id="1314674"/>
    <lineage>
        <taxon>Eukaryota</taxon>
        <taxon>Fungi</taxon>
        <taxon>Dikarya</taxon>
        <taxon>Basidiomycota</taxon>
        <taxon>Agaricomycotina</taxon>
        <taxon>Agaricomycetes</taxon>
        <taxon>Agaricomycetidae</taxon>
        <taxon>Agaricales</taxon>
        <taxon>Marasmiineae</taxon>
        <taxon>Physalacriaceae</taxon>
        <taxon>Cylindrobasidium</taxon>
    </lineage>
</organism>
<dbReference type="AlphaFoldDB" id="A0A0D7BPT2"/>
<dbReference type="STRING" id="1314674.A0A0D7BPT2"/>
<dbReference type="EMBL" id="KN880442">
    <property type="protein sequence ID" value="KIY72573.1"/>
    <property type="molecule type" value="Genomic_DNA"/>
</dbReference>
<evidence type="ECO:0008006" key="4">
    <source>
        <dbReference type="Google" id="ProtNLM"/>
    </source>
</evidence>
<evidence type="ECO:0000313" key="2">
    <source>
        <dbReference type="EMBL" id="KIY72573.1"/>
    </source>
</evidence>
<keyword evidence="3" id="KW-1185">Reference proteome</keyword>
<dbReference type="Proteomes" id="UP000054007">
    <property type="component" value="Unassembled WGS sequence"/>
</dbReference>
<keyword evidence="1" id="KW-1133">Transmembrane helix</keyword>
<protein>
    <recommendedName>
        <fullName evidence="4">DUF4112 domain-containing protein</fullName>
    </recommendedName>
</protein>
<feature type="transmembrane region" description="Helical" evidence="1">
    <location>
        <begin position="41"/>
        <end position="61"/>
    </location>
</feature>
<dbReference type="Pfam" id="PF13430">
    <property type="entry name" value="DUF4112"/>
    <property type="match status" value="1"/>
</dbReference>
<feature type="transmembrane region" description="Helical" evidence="1">
    <location>
        <begin position="12"/>
        <end position="35"/>
    </location>
</feature>
<accession>A0A0D7BPT2</accession>